<dbReference type="Proteomes" id="UP000627369">
    <property type="component" value="Unassembled WGS sequence"/>
</dbReference>
<accession>A0A919FUG3</accession>
<proteinExistence type="predicted"/>
<sequence length="215" mass="23126">MGDQGGARPAGPGGQIDAGRIDVRPAVGRYDDFSEVVGVKKPGGGGCWCMSYRDSRVRNEERPGYMRNLCETEPGPGVLVYVDGVVAGWCSIAPRSTYRRLMNSRTIPFVDDRDAWVAVCFVVRAGYRKRGLMHHLLAGAVEHARAHGAEVVEGYPAEVGAGRVDVISGYVGTVRMFEAAGFERAAETGGVSGGRRRWVMRRELTQDAGPPVTAG</sequence>
<evidence type="ECO:0000313" key="3">
    <source>
        <dbReference type="Proteomes" id="UP000627369"/>
    </source>
</evidence>
<dbReference type="AlphaFoldDB" id="A0A919FUG3"/>
<evidence type="ECO:0000259" key="1">
    <source>
        <dbReference type="PROSITE" id="PS51186"/>
    </source>
</evidence>
<dbReference type="InterPro" id="IPR016181">
    <property type="entry name" value="Acyl_CoA_acyltransferase"/>
</dbReference>
<name>A0A919FUG3_9MICO</name>
<keyword evidence="3" id="KW-1185">Reference proteome</keyword>
<dbReference type="Gene3D" id="3.40.630.30">
    <property type="match status" value="1"/>
</dbReference>
<reference evidence="2" key="2">
    <citation type="submission" date="2020-09" db="EMBL/GenBank/DDBJ databases">
        <authorList>
            <person name="Sun Q."/>
            <person name="Zhou Y."/>
        </authorList>
    </citation>
    <scope>NUCLEOTIDE SEQUENCE</scope>
    <source>
        <strain evidence="2">CGMCC 4.7398</strain>
    </source>
</reference>
<dbReference type="Pfam" id="PF00583">
    <property type="entry name" value="Acetyltransf_1"/>
    <property type="match status" value="1"/>
</dbReference>
<dbReference type="SUPFAM" id="SSF55729">
    <property type="entry name" value="Acyl-CoA N-acyltransferases (Nat)"/>
    <property type="match status" value="1"/>
</dbReference>
<dbReference type="RefSeq" id="WP_189669415.1">
    <property type="nucleotide sequence ID" value="NZ_BNAS01000003.1"/>
</dbReference>
<reference evidence="2" key="1">
    <citation type="journal article" date="2014" name="Int. J. Syst. Evol. Microbiol.">
        <title>Complete genome sequence of Corynebacterium casei LMG S-19264T (=DSM 44701T), isolated from a smear-ripened cheese.</title>
        <authorList>
            <consortium name="US DOE Joint Genome Institute (JGI-PGF)"/>
            <person name="Walter F."/>
            <person name="Albersmeier A."/>
            <person name="Kalinowski J."/>
            <person name="Ruckert C."/>
        </authorList>
    </citation>
    <scope>NUCLEOTIDE SEQUENCE</scope>
    <source>
        <strain evidence="2">CGMCC 4.7398</strain>
    </source>
</reference>
<feature type="domain" description="N-acetyltransferase" evidence="1">
    <location>
        <begin position="21"/>
        <end position="205"/>
    </location>
</feature>
<gene>
    <name evidence="2" type="ORF">GCM10017772_22980</name>
</gene>
<dbReference type="CDD" id="cd04301">
    <property type="entry name" value="NAT_SF"/>
    <property type="match status" value="1"/>
</dbReference>
<evidence type="ECO:0000313" key="2">
    <source>
        <dbReference type="EMBL" id="GHH72817.1"/>
    </source>
</evidence>
<dbReference type="PROSITE" id="PS51186">
    <property type="entry name" value="GNAT"/>
    <property type="match status" value="1"/>
</dbReference>
<dbReference type="InterPro" id="IPR000182">
    <property type="entry name" value="GNAT_dom"/>
</dbReference>
<dbReference type="EMBL" id="BNAS01000003">
    <property type="protein sequence ID" value="GHH72817.1"/>
    <property type="molecule type" value="Genomic_DNA"/>
</dbReference>
<organism evidence="2 3">
    <name type="scientific">Promicromonospora soli</name>
    <dbReference type="NCBI Taxonomy" id="2035533"/>
    <lineage>
        <taxon>Bacteria</taxon>
        <taxon>Bacillati</taxon>
        <taxon>Actinomycetota</taxon>
        <taxon>Actinomycetes</taxon>
        <taxon>Micrococcales</taxon>
        <taxon>Promicromonosporaceae</taxon>
        <taxon>Promicromonospora</taxon>
    </lineage>
</organism>
<dbReference type="GO" id="GO:0016747">
    <property type="term" value="F:acyltransferase activity, transferring groups other than amino-acyl groups"/>
    <property type="evidence" value="ECO:0007669"/>
    <property type="project" value="InterPro"/>
</dbReference>
<protein>
    <submittedName>
        <fullName evidence="2">N-acetyltransferase</fullName>
    </submittedName>
</protein>
<comment type="caution">
    <text evidence="2">The sequence shown here is derived from an EMBL/GenBank/DDBJ whole genome shotgun (WGS) entry which is preliminary data.</text>
</comment>